<organism evidence="1 2">
    <name type="scientific">Cichorium intybus</name>
    <name type="common">Chicory</name>
    <dbReference type="NCBI Taxonomy" id="13427"/>
    <lineage>
        <taxon>Eukaryota</taxon>
        <taxon>Viridiplantae</taxon>
        <taxon>Streptophyta</taxon>
        <taxon>Embryophyta</taxon>
        <taxon>Tracheophyta</taxon>
        <taxon>Spermatophyta</taxon>
        <taxon>Magnoliopsida</taxon>
        <taxon>eudicotyledons</taxon>
        <taxon>Gunneridae</taxon>
        <taxon>Pentapetalae</taxon>
        <taxon>asterids</taxon>
        <taxon>campanulids</taxon>
        <taxon>Asterales</taxon>
        <taxon>Asteraceae</taxon>
        <taxon>Cichorioideae</taxon>
        <taxon>Cichorieae</taxon>
        <taxon>Cichoriinae</taxon>
        <taxon>Cichorium</taxon>
    </lineage>
</organism>
<name>A0ACB9CWQ0_CICIN</name>
<sequence length="108" mass="11949">MFVTLDNTEPGMLLLSTVVYAFAWKNKMPHMKKRANGFNINNKIGECGCVPVYKTRSESCVTDTSRVSSSLFSLFLVDPDEVNALEQLMMWKTAVTIIPNRGANSGIG</sequence>
<comment type="caution">
    <text evidence="1">The sequence shown here is derived from an EMBL/GenBank/DDBJ whole genome shotgun (WGS) entry which is preliminary data.</text>
</comment>
<reference evidence="1 2" key="2">
    <citation type="journal article" date="2022" name="Mol. Ecol. Resour.">
        <title>The genomes of chicory, endive, great burdock and yacon provide insights into Asteraceae paleo-polyploidization history and plant inulin production.</title>
        <authorList>
            <person name="Fan W."/>
            <person name="Wang S."/>
            <person name="Wang H."/>
            <person name="Wang A."/>
            <person name="Jiang F."/>
            <person name="Liu H."/>
            <person name="Zhao H."/>
            <person name="Xu D."/>
            <person name="Zhang Y."/>
        </authorList>
    </citation>
    <scope>NUCLEOTIDE SEQUENCE [LARGE SCALE GENOMIC DNA]</scope>
    <source>
        <strain evidence="2">cv. Punajuju</strain>
        <tissue evidence="1">Leaves</tissue>
    </source>
</reference>
<dbReference type="EMBL" id="CM042013">
    <property type="protein sequence ID" value="KAI3738720.1"/>
    <property type="molecule type" value="Genomic_DNA"/>
</dbReference>
<evidence type="ECO:0000313" key="2">
    <source>
        <dbReference type="Proteomes" id="UP001055811"/>
    </source>
</evidence>
<dbReference type="Proteomes" id="UP001055811">
    <property type="component" value="Linkage Group LG05"/>
</dbReference>
<reference evidence="2" key="1">
    <citation type="journal article" date="2022" name="Mol. Ecol. Resour.">
        <title>The genomes of chicory, endive, great burdock and yacon provide insights into Asteraceae palaeo-polyploidization history and plant inulin production.</title>
        <authorList>
            <person name="Fan W."/>
            <person name="Wang S."/>
            <person name="Wang H."/>
            <person name="Wang A."/>
            <person name="Jiang F."/>
            <person name="Liu H."/>
            <person name="Zhao H."/>
            <person name="Xu D."/>
            <person name="Zhang Y."/>
        </authorList>
    </citation>
    <scope>NUCLEOTIDE SEQUENCE [LARGE SCALE GENOMIC DNA]</scope>
    <source>
        <strain evidence="2">cv. Punajuju</strain>
    </source>
</reference>
<protein>
    <submittedName>
        <fullName evidence="1">Uncharacterized protein</fullName>
    </submittedName>
</protein>
<gene>
    <name evidence="1" type="ORF">L2E82_28831</name>
</gene>
<proteinExistence type="predicted"/>
<keyword evidence="2" id="KW-1185">Reference proteome</keyword>
<accession>A0ACB9CWQ0</accession>
<evidence type="ECO:0000313" key="1">
    <source>
        <dbReference type="EMBL" id="KAI3738720.1"/>
    </source>
</evidence>